<keyword evidence="1" id="KW-1133">Transmembrane helix</keyword>
<dbReference type="AlphaFoldDB" id="A0A0V7ZIS2"/>
<evidence type="ECO:0000259" key="2">
    <source>
        <dbReference type="Pfam" id="PF00535"/>
    </source>
</evidence>
<comment type="caution">
    <text evidence="3">The sequence shown here is derived from an EMBL/GenBank/DDBJ whole genome shotgun (WGS) entry which is preliminary data.</text>
</comment>
<dbReference type="SUPFAM" id="SSF53448">
    <property type="entry name" value="Nucleotide-diphospho-sugar transferases"/>
    <property type="match status" value="1"/>
</dbReference>
<dbReference type="InterPro" id="IPR001173">
    <property type="entry name" value="Glyco_trans_2-like"/>
</dbReference>
<dbReference type="InterPro" id="IPR029044">
    <property type="entry name" value="Nucleotide-diphossugar_trans"/>
</dbReference>
<protein>
    <submittedName>
        <fullName evidence="3">Glycosyl transferase</fullName>
    </submittedName>
</protein>
<dbReference type="EMBL" id="LMTZ01000125">
    <property type="protein sequence ID" value="KST64268.1"/>
    <property type="molecule type" value="Genomic_DNA"/>
</dbReference>
<keyword evidence="3" id="KW-0808">Transferase</keyword>
<evidence type="ECO:0000256" key="1">
    <source>
        <dbReference type="SAM" id="Phobius"/>
    </source>
</evidence>
<accession>A0A0V7ZIS2</accession>
<keyword evidence="4" id="KW-1185">Reference proteome</keyword>
<dbReference type="Proteomes" id="UP000053372">
    <property type="component" value="Unassembled WGS sequence"/>
</dbReference>
<evidence type="ECO:0000313" key="3">
    <source>
        <dbReference type="EMBL" id="KST64268.1"/>
    </source>
</evidence>
<evidence type="ECO:0000313" key="4">
    <source>
        <dbReference type="Proteomes" id="UP000053372"/>
    </source>
</evidence>
<dbReference type="PANTHER" id="PTHR22916">
    <property type="entry name" value="GLYCOSYLTRANSFERASE"/>
    <property type="match status" value="1"/>
</dbReference>
<organism evidence="3 4">
    <name type="scientific">Mastigocoleus testarum BC008</name>
    <dbReference type="NCBI Taxonomy" id="371196"/>
    <lineage>
        <taxon>Bacteria</taxon>
        <taxon>Bacillati</taxon>
        <taxon>Cyanobacteriota</taxon>
        <taxon>Cyanophyceae</taxon>
        <taxon>Nostocales</taxon>
        <taxon>Hapalosiphonaceae</taxon>
        <taxon>Mastigocoleus</taxon>
    </lineage>
</organism>
<sequence length="354" mass="40462">MNNQANQLVSIIINNYNYERFISDAIDSALSQTYQNIEVIVVDDCSTDNSREIVAGYGDKVIPIFHQENGKQAAAFNSGFARSKGDIIIFLDSDDYLFPNAVERIITVWKPDLAKVHYRLQVVDTFKKPLGYSYPQGTKPLASGEVWRALLEVGGYPGTPTTGNAINRKALAEVFPISDEYKLTADDYLSTLIPFYGEVVAIEEPLAAYRIHTSNQWALNTVSGDRFHRFVRHDLQNYQLLVHKAKELGYEVPRDLEERSLGRLWSRMASLRLGPQTHPVPSDSPISLVYKGIRSLWKYSEFNLKKRLIYTLWFIWVGLLPLPLAKLAISWFYAPHFRPKFIKWTLTRVRAIVS</sequence>
<gene>
    <name evidence="3" type="ORF">BC008_16650</name>
</gene>
<feature type="domain" description="Glycosyltransferase 2-like" evidence="2">
    <location>
        <begin position="10"/>
        <end position="111"/>
    </location>
</feature>
<feature type="transmembrane region" description="Helical" evidence="1">
    <location>
        <begin position="308"/>
        <end position="334"/>
    </location>
</feature>
<dbReference type="Pfam" id="PF00535">
    <property type="entry name" value="Glycos_transf_2"/>
    <property type="match status" value="1"/>
</dbReference>
<dbReference type="PANTHER" id="PTHR22916:SF3">
    <property type="entry name" value="UDP-GLCNAC:BETAGAL BETA-1,3-N-ACETYLGLUCOSAMINYLTRANSFERASE-LIKE PROTEIN 1"/>
    <property type="match status" value="1"/>
</dbReference>
<dbReference type="RefSeq" id="WP_027842137.1">
    <property type="nucleotide sequence ID" value="NZ_LMTZ01000125.1"/>
</dbReference>
<dbReference type="OrthoDB" id="450387at2"/>
<dbReference type="Gene3D" id="3.90.550.10">
    <property type="entry name" value="Spore Coat Polysaccharide Biosynthesis Protein SpsA, Chain A"/>
    <property type="match status" value="1"/>
</dbReference>
<keyword evidence="1" id="KW-0812">Transmembrane</keyword>
<reference evidence="3 4" key="1">
    <citation type="journal article" date="2015" name="Genome Announc.">
        <title>Draft Genome of the Euendolithic (true boring) Cyanobacterium Mastigocoleus testarum strain BC008.</title>
        <authorList>
            <person name="Guida B.S."/>
            <person name="Garcia-Pichel F."/>
        </authorList>
    </citation>
    <scope>NUCLEOTIDE SEQUENCE [LARGE SCALE GENOMIC DNA]</scope>
    <source>
        <strain evidence="3 4">BC008</strain>
    </source>
</reference>
<name>A0A0V7ZIS2_9CYAN</name>
<keyword evidence="1" id="KW-0472">Membrane</keyword>
<dbReference type="GO" id="GO:0016758">
    <property type="term" value="F:hexosyltransferase activity"/>
    <property type="evidence" value="ECO:0007669"/>
    <property type="project" value="UniProtKB-ARBA"/>
</dbReference>
<proteinExistence type="predicted"/>